<dbReference type="PANTHER" id="PTHR44858">
    <property type="entry name" value="TETRATRICOPEPTIDE REPEAT PROTEIN 6"/>
    <property type="match status" value="1"/>
</dbReference>
<organism evidence="4 5">
    <name type="scientific">Candidatus Collierbacteria bacterium GW2011_GWA2_46_26</name>
    <dbReference type="NCBI Taxonomy" id="1618381"/>
    <lineage>
        <taxon>Bacteria</taxon>
        <taxon>Candidatus Collieribacteriota</taxon>
    </lineage>
</organism>
<dbReference type="InterPro" id="IPR019734">
    <property type="entry name" value="TPR_rpt"/>
</dbReference>
<evidence type="ECO:0000256" key="2">
    <source>
        <dbReference type="ARBA" id="ARBA00022803"/>
    </source>
</evidence>
<dbReference type="Proteomes" id="UP000034794">
    <property type="component" value="Unassembled WGS sequence"/>
</dbReference>
<dbReference type="InterPro" id="IPR011990">
    <property type="entry name" value="TPR-like_helical_dom_sf"/>
</dbReference>
<dbReference type="AlphaFoldDB" id="A0A0G1SGD9"/>
<evidence type="ECO:0000256" key="1">
    <source>
        <dbReference type="ARBA" id="ARBA00022737"/>
    </source>
</evidence>
<dbReference type="PROSITE" id="PS50005">
    <property type="entry name" value="TPR"/>
    <property type="match status" value="1"/>
</dbReference>
<name>A0A0G1SGD9_9BACT</name>
<reference evidence="4 5" key="1">
    <citation type="journal article" date="2015" name="Nature">
        <title>rRNA introns, odd ribosomes, and small enigmatic genomes across a large radiation of phyla.</title>
        <authorList>
            <person name="Brown C.T."/>
            <person name="Hug L.A."/>
            <person name="Thomas B.C."/>
            <person name="Sharon I."/>
            <person name="Castelle C.J."/>
            <person name="Singh A."/>
            <person name="Wilkins M.J."/>
            <person name="Williams K.H."/>
            <person name="Banfield J.F."/>
        </authorList>
    </citation>
    <scope>NUCLEOTIDE SEQUENCE [LARGE SCALE GENOMIC DNA]</scope>
</reference>
<sequence length="250" mass="28282">MAKMSGFLSFSGKMLATGVAVLLVLSLFGWYFRIDLRVDDPYAWHVYMGYQYQSTNNIALSTMHFRKAIALDESRPDAHLMMGRYYYRIGDIDKVAEEIAYLKDYPRYTAEYHFYSGYLLQRMGRLDEAIGQYNDALKKNYSLPLYPGKDWCTIYLYVGIAYLQLGNYSEAVRSFSEGIGGIQSIESGKMGWMASADSLGAMYAARGMAYRGLGKEDQAEKDFNEGYRLNPGAIEQVHIALADGQSDPFA</sequence>
<evidence type="ECO:0000313" key="5">
    <source>
        <dbReference type="Proteomes" id="UP000034794"/>
    </source>
</evidence>
<keyword evidence="1" id="KW-0677">Repeat</keyword>
<accession>A0A0G1SGD9</accession>
<dbReference type="Gene3D" id="1.25.40.10">
    <property type="entry name" value="Tetratricopeptide repeat domain"/>
    <property type="match status" value="1"/>
</dbReference>
<dbReference type="InterPro" id="IPR050498">
    <property type="entry name" value="Ycf3"/>
</dbReference>
<evidence type="ECO:0000256" key="3">
    <source>
        <dbReference type="PROSITE-ProRule" id="PRU00339"/>
    </source>
</evidence>
<feature type="repeat" description="TPR" evidence="3">
    <location>
        <begin position="200"/>
        <end position="233"/>
    </location>
</feature>
<dbReference type="SUPFAM" id="SSF48452">
    <property type="entry name" value="TPR-like"/>
    <property type="match status" value="1"/>
</dbReference>
<comment type="caution">
    <text evidence="4">The sequence shown here is derived from an EMBL/GenBank/DDBJ whole genome shotgun (WGS) entry which is preliminary data.</text>
</comment>
<dbReference type="EMBL" id="LCMI01000012">
    <property type="protein sequence ID" value="KKU32410.1"/>
    <property type="molecule type" value="Genomic_DNA"/>
</dbReference>
<dbReference type="Pfam" id="PF13181">
    <property type="entry name" value="TPR_8"/>
    <property type="match status" value="1"/>
</dbReference>
<dbReference type="SMART" id="SM00028">
    <property type="entry name" value="TPR"/>
    <property type="match status" value="4"/>
</dbReference>
<keyword evidence="2 3" id="KW-0802">TPR repeat</keyword>
<proteinExistence type="predicted"/>
<gene>
    <name evidence="4" type="ORF">UX47_C0012G0013</name>
</gene>
<protein>
    <submittedName>
        <fullName evidence="4">Uncharacterized protein</fullName>
    </submittedName>
</protein>
<dbReference type="PANTHER" id="PTHR44858:SF1">
    <property type="entry name" value="UDP-N-ACETYLGLUCOSAMINE--PEPTIDE N-ACETYLGLUCOSAMINYLTRANSFERASE SPINDLY-RELATED"/>
    <property type="match status" value="1"/>
</dbReference>
<evidence type="ECO:0000313" key="4">
    <source>
        <dbReference type="EMBL" id="KKU32410.1"/>
    </source>
</evidence>